<feature type="region of interest" description="Disordered" evidence="1">
    <location>
        <begin position="86"/>
        <end position="128"/>
    </location>
</feature>
<feature type="region of interest" description="Disordered" evidence="1">
    <location>
        <begin position="300"/>
        <end position="320"/>
    </location>
</feature>
<feature type="compositionally biased region" description="Basic and acidic residues" evidence="1">
    <location>
        <begin position="87"/>
        <end position="105"/>
    </location>
</feature>
<comment type="caution">
    <text evidence="2">The sequence shown here is derived from an EMBL/GenBank/DDBJ whole genome shotgun (WGS) entry which is preliminary data.</text>
</comment>
<dbReference type="AlphaFoldDB" id="A0A9P4RD11"/>
<dbReference type="EMBL" id="ML996099">
    <property type="protein sequence ID" value="KAF2740871.1"/>
    <property type="molecule type" value="Genomic_DNA"/>
</dbReference>
<feature type="compositionally biased region" description="Acidic residues" evidence="1">
    <location>
        <begin position="452"/>
        <end position="484"/>
    </location>
</feature>
<organism evidence="2 3">
    <name type="scientific">Polyplosphaeria fusca</name>
    <dbReference type="NCBI Taxonomy" id="682080"/>
    <lineage>
        <taxon>Eukaryota</taxon>
        <taxon>Fungi</taxon>
        <taxon>Dikarya</taxon>
        <taxon>Ascomycota</taxon>
        <taxon>Pezizomycotina</taxon>
        <taxon>Dothideomycetes</taxon>
        <taxon>Pleosporomycetidae</taxon>
        <taxon>Pleosporales</taxon>
        <taxon>Tetraplosphaeriaceae</taxon>
        <taxon>Polyplosphaeria</taxon>
    </lineage>
</organism>
<gene>
    <name evidence="2" type="ORF">EJ04DRAFT_572155</name>
</gene>
<feature type="compositionally biased region" description="Basic and acidic residues" evidence="1">
    <location>
        <begin position="303"/>
        <end position="316"/>
    </location>
</feature>
<evidence type="ECO:0000313" key="3">
    <source>
        <dbReference type="Proteomes" id="UP000799444"/>
    </source>
</evidence>
<evidence type="ECO:0000256" key="1">
    <source>
        <dbReference type="SAM" id="MobiDB-lite"/>
    </source>
</evidence>
<dbReference type="OrthoDB" id="3787206at2759"/>
<name>A0A9P4RD11_9PLEO</name>
<sequence length="817" mass="90457">MAAYGKPLNLLDERNLDFQDVTGNVQPLPTLLPYQAYQGHVILYKTNIPHEVFISQLQNCTDRAARHDEHELWTWVAQWEVVPETTHLPDDPEHATKKPRLDHSLAEGPGSPKLPSPPPLPDTQTRKPIFTSINPHMLAPDLIQEEEMLRVLIDIVQARDHLVPNVIEFMYRWIDFFEGHGHALKCALRGEIPSLWDFESHPRLMPEDSVRIGKDKKRKPSVKTLEDQIEQSERMQYHEPTYALKVPKIEDPLTALINIPKDPKKKNAYYGACFRSRHRAIGLLVAAGVSLRQIGNYIPGQEAHPKQTSEAGEGKGLENYNNNIPFANEVHKIDEKHKRIRAKYAEVRLNRSLAGEARRANMNAAFEAPEGSSKIIVPPPIIPHTPSYAKTEGVTPTGLSSAATPLPRYTQVTVPSALNGRIRSLTRRPVDPTPTMKITTDPMKALATTVSPEEESDDDEDDEDDEMNEESEEIDDDSVEEDEDEEIFMSFATSAALGRLGQGVPAAAMAVPLGPETTQAMQAIMNWNTQAVPVPAVNHPARTPLMPFPWRPSATPVPVAAVPTSQTPAGLSLTQSPMPPVAVQVPQHSPLPAPMQLSPSKSGIQRKPPSPIKVGPLSALTNMMSLKSAPGFEKELSVLLYFPKIIAGSDYSELTDALMLGYMLPNSADVSFDRAVFLKMDLDDVLLSRTRAQAFHVIESYAGTAQQAFVSQASLAPQKHAYDKLAQAYSIISGCKDREAELTKRWKVTAGPLMDENRGSVWEGYGAKVVGGVVMTGEERKGAITLFISLYGVDEEARRKAEMNELMEEGDEMEEDE</sequence>
<accession>A0A9P4RD11</accession>
<evidence type="ECO:0000313" key="2">
    <source>
        <dbReference type="EMBL" id="KAF2740871.1"/>
    </source>
</evidence>
<proteinExistence type="predicted"/>
<dbReference type="Proteomes" id="UP000799444">
    <property type="component" value="Unassembled WGS sequence"/>
</dbReference>
<feature type="region of interest" description="Disordered" evidence="1">
    <location>
        <begin position="426"/>
        <end position="484"/>
    </location>
</feature>
<feature type="compositionally biased region" description="Pro residues" evidence="1">
    <location>
        <begin position="112"/>
        <end position="121"/>
    </location>
</feature>
<reference evidence="2" key="1">
    <citation type="journal article" date="2020" name="Stud. Mycol.">
        <title>101 Dothideomycetes genomes: a test case for predicting lifestyles and emergence of pathogens.</title>
        <authorList>
            <person name="Haridas S."/>
            <person name="Albert R."/>
            <person name="Binder M."/>
            <person name="Bloem J."/>
            <person name="Labutti K."/>
            <person name="Salamov A."/>
            <person name="Andreopoulos B."/>
            <person name="Baker S."/>
            <person name="Barry K."/>
            <person name="Bills G."/>
            <person name="Bluhm B."/>
            <person name="Cannon C."/>
            <person name="Castanera R."/>
            <person name="Culley D."/>
            <person name="Daum C."/>
            <person name="Ezra D."/>
            <person name="Gonzalez J."/>
            <person name="Henrissat B."/>
            <person name="Kuo A."/>
            <person name="Liang C."/>
            <person name="Lipzen A."/>
            <person name="Lutzoni F."/>
            <person name="Magnuson J."/>
            <person name="Mondo S."/>
            <person name="Nolan M."/>
            <person name="Ohm R."/>
            <person name="Pangilinan J."/>
            <person name="Park H.-J."/>
            <person name="Ramirez L."/>
            <person name="Alfaro M."/>
            <person name="Sun H."/>
            <person name="Tritt A."/>
            <person name="Yoshinaga Y."/>
            <person name="Zwiers L.-H."/>
            <person name="Turgeon B."/>
            <person name="Goodwin S."/>
            <person name="Spatafora J."/>
            <person name="Crous P."/>
            <person name="Grigoriev I."/>
        </authorList>
    </citation>
    <scope>NUCLEOTIDE SEQUENCE</scope>
    <source>
        <strain evidence="2">CBS 125425</strain>
    </source>
</reference>
<keyword evidence="3" id="KW-1185">Reference proteome</keyword>
<protein>
    <submittedName>
        <fullName evidence="2">Uncharacterized protein</fullName>
    </submittedName>
</protein>